<evidence type="ECO:0000313" key="1">
    <source>
        <dbReference type="EMBL" id="PZR51664.1"/>
    </source>
</evidence>
<accession>A0A2W5Y291</accession>
<dbReference type="RefSeq" id="WP_111252159.1">
    <property type="nucleotide sequence ID" value="NZ_QKWH01000018.1"/>
</dbReference>
<protein>
    <submittedName>
        <fullName evidence="1">Uncharacterized protein</fullName>
    </submittedName>
</protein>
<comment type="caution">
    <text evidence="1">The sequence shown here is derived from an EMBL/GenBank/DDBJ whole genome shotgun (WGS) entry which is preliminary data.</text>
</comment>
<reference evidence="1 2" key="1">
    <citation type="submission" date="2018-06" db="EMBL/GenBank/DDBJ databases">
        <title>Whole genome sequencing of a novel hydrocarbon degrading bacterial strain, PW21 isolated from oil contaminated produced water sample.</title>
        <authorList>
            <person name="Nagkirti P."/>
            <person name="Shaikh A."/>
            <person name="Gowdaman V."/>
            <person name="Engineer A.E."/>
            <person name="Dagar S."/>
            <person name="Dhakephalkar P.K."/>
        </authorList>
    </citation>
    <scope>NUCLEOTIDE SEQUENCE [LARGE SCALE GENOMIC DNA]</scope>
    <source>
        <strain evidence="1 2">PW21</strain>
    </source>
</reference>
<dbReference type="Proteomes" id="UP000248783">
    <property type="component" value="Unassembled WGS sequence"/>
</dbReference>
<evidence type="ECO:0000313" key="2">
    <source>
        <dbReference type="Proteomes" id="UP000248783"/>
    </source>
</evidence>
<name>A0A2W5Y291_9MICO</name>
<organism evidence="1 2">
    <name type="scientific">Xylanimonas oleitrophica</name>
    <dbReference type="NCBI Taxonomy" id="2607479"/>
    <lineage>
        <taxon>Bacteria</taxon>
        <taxon>Bacillati</taxon>
        <taxon>Actinomycetota</taxon>
        <taxon>Actinomycetes</taxon>
        <taxon>Micrococcales</taxon>
        <taxon>Promicromonosporaceae</taxon>
        <taxon>Xylanimonas</taxon>
    </lineage>
</organism>
<sequence length="81" mass="8869">MNALAFRSADVLAALAQMDSDERTEWVALVKRAAANLSNAEYAWAGNAPDAQPDPDTWAANFFWLGTYQLAHALEQVTQEA</sequence>
<proteinExistence type="predicted"/>
<gene>
    <name evidence="1" type="ORF">DNL40_15480</name>
</gene>
<dbReference type="AlphaFoldDB" id="A0A2W5Y291"/>
<keyword evidence="2" id="KW-1185">Reference proteome</keyword>
<dbReference type="EMBL" id="QKWH01000018">
    <property type="protein sequence ID" value="PZR51664.1"/>
    <property type="molecule type" value="Genomic_DNA"/>
</dbReference>